<dbReference type="GO" id="GO:0046872">
    <property type="term" value="F:metal ion binding"/>
    <property type="evidence" value="ECO:0007669"/>
    <property type="project" value="UniProtKB-KW"/>
</dbReference>
<dbReference type="CDD" id="cd03425">
    <property type="entry name" value="NUDIX_MutT_NudA_like"/>
    <property type="match status" value="1"/>
</dbReference>
<dbReference type="Gene3D" id="3.90.79.10">
    <property type="entry name" value="Nucleoside Triphosphate Pyrophosphohydrolase"/>
    <property type="match status" value="1"/>
</dbReference>
<dbReference type="InterPro" id="IPR020084">
    <property type="entry name" value="NUDIX_hydrolase_CS"/>
</dbReference>
<keyword evidence="4" id="KW-0235">DNA replication</keyword>
<dbReference type="InterPro" id="IPR015797">
    <property type="entry name" value="NUDIX_hydrolase-like_dom_sf"/>
</dbReference>
<dbReference type="GO" id="GO:0008413">
    <property type="term" value="F:8-oxo-7,8-dihydroguanosine triphosphate pyrophosphatase activity"/>
    <property type="evidence" value="ECO:0007669"/>
    <property type="project" value="InterPro"/>
</dbReference>
<dbReference type="AlphaFoldDB" id="A0A4R2KTS5"/>
<dbReference type="InterPro" id="IPR047127">
    <property type="entry name" value="MutT-like"/>
</dbReference>
<dbReference type="InterPro" id="IPR003561">
    <property type="entry name" value="Mutator_MutT"/>
</dbReference>
<dbReference type="EC" id="3.6.1.55" evidence="12"/>
<dbReference type="InterPro" id="IPR029119">
    <property type="entry name" value="MutY_C"/>
</dbReference>
<evidence type="ECO:0000256" key="8">
    <source>
        <dbReference type="ARBA" id="ARBA00022842"/>
    </source>
</evidence>
<protein>
    <recommendedName>
        <fullName evidence="13">8-oxo-dGTP diphosphatase</fullName>
        <ecNumber evidence="12">3.6.1.55</ecNumber>
    </recommendedName>
    <alternativeName>
        <fullName evidence="16">7,8-dihydro-8-oxoguanine-triphosphatase</fullName>
    </alternativeName>
    <alternativeName>
        <fullName evidence="15">Mutator protein MutT</fullName>
    </alternativeName>
    <alternativeName>
        <fullName evidence="14">dGTP pyrophosphohydrolase</fullName>
    </alternativeName>
</protein>
<evidence type="ECO:0000256" key="9">
    <source>
        <dbReference type="ARBA" id="ARBA00023204"/>
    </source>
</evidence>
<comment type="catalytic activity">
    <reaction evidence="11">
        <text>8-oxo-GTP + H2O = 8-oxo-GMP + diphosphate + H(+)</text>
        <dbReference type="Rhea" id="RHEA:67616"/>
        <dbReference type="ChEBI" id="CHEBI:15377"/>
        <dbReference type="ChEBI" id="CHEBI:15378"/>
        <dbReference type="ChEBI" id="CHEBI:33019"/>
        <dbReference type="ChEBI" id="CHEBI:143553"/>
        <dbReference type="ChEBI" id="CHEBI:145694"/>
    </reaction>
</comment>
<evidence type="ECO:0000313" key="21">
    <source>
        <dbReference type="Proteomes" id="UP000294980"/>
    </source>
</evidence>
<keyword evidence="6" id="KW-0227">DNA damage</keyword>
<feature type="binding site" evidence="17">
    <location>
        <position position="28"/>
    </location>
    <ligand>
        <name>8-oxo-dGTP</name>
        <dbReference type="ChEBI" id="CHEBI:77896"/>
    </ligand>
</feature>
<dbReference type="PRINTS" id="PR00502">
    <property type="entry name" value="NUDIXFAMILY"/>
</dbReference>
<dbReference type="GO" id="GO:0044715">
    <property type="term" value="F:8-oxo-dGDP phosphatase activity"/>
    <property type="evidence" value="ECO:0007669"/>
    <property type="project" value="TreeGrafter"/>
</dbReference>
<feature type="binding site" evidence="17">
    <location>
        <position position="23"/>
    </location>
    <ligand>
        <name>8-oxo-dGTP</name>
        <dbReference type="ChEBI" id="CHEBI:77896"/>
    </ligand>
</feature>
<dbReference type="Pfam" id="PF14815">
    <property type="entry name" value="NUDIX_4"/>
    <property type="match status" value="1"/>
</dbReference>
<dbReference type="NCBIfam" id="TIGR00586">
    <property type="entry name" value="mutt"/>
    <property type="match status" value="1"/>
</dbReference>
<evidence type="ECO:0000256" key="6">
    <source>
        <dbReference type="ARBA" id="ARBA00022763"/>
    </source>
</evidence>
<gene>
    <name evidence="20" type="ORF">EV688_105148</name>
</gene>
<evidence type="ECO:0000259" key="19">
    <source>
        <dbReference type="PROSITE" id="PS51462"/>
    </source>
</evidence>
<evidence type="ECO:0000256" key="12">
    <source>
        <dbReference type="ARBA" id="ARBA00038905"/>
    </source>
</evidence>
<keyword evidence="9" id="KW-0234">DNA repair</keyword>
<dbReference type="PROSITE" id="PS00893">
    <property type="entry name" value="NUDIX_BOX"/>
    <property type="match status" value="1"/>
</dbReference>
<dbReference type="RefSeq" id="WP_117315477.1">
    <property type="nucleotide sequence ID" value="NZ_QQSW01000003.1"/>
</dbReference>
<keyword evidence="3" id="KW-0515">Mutator protein</keyword>
<evidence type="ECO:0000256" key="4">
    <source>
        <dbReference type="ARBA" id="ARBA00022705"/>
    </source>
</evidence>
<keyword evidence="5 18" id="KW-0479">Metal-binding</keyword>
<evidence type="ECO:0000256" key="17">
    <source>
        <dbReference type="PIRSR" id="PIRSR603561-1"/>
    </source>
</evidence>
<name>A0A4R2KTS5_9GAMM</name>
<accession>A0A4R2KTS5</accession>
<feature type="binding site" evidence="18">
    <location>
        <position position="37"/>
    </location>
    <ligand>
        <name>Mg(2+)</name>
        <dbReference type="ChEBI" id="CHEBI:18420"/>
    </ligand>
</feature>
<evidence type="ECO:0000256" key="3">
    <source>
        <dbReference type="ARBA" id="ARBA00022457"/>
    </source>
</evidence>
<keyword evidence="7" id="KW-0378">Hydrolase</keyword>
<reference evidence="20 21" key="1">
    <citation type="submission" date="2019-03" db="EMBL/GenBank/DDBJ databases">
        <title>Genomic Encyclopedia of Type Strains, Phase IV (KMG-IV): sequencing the most valuable type-strain genomes for metagenomic binning, comparative biology and taxonomic classification.</title>
        <authorList>
            <person name="Goeker M."/>
        </authorList>
    </citation>
    <scope>NUCLEOTIDE SEQUENCE [LARGE SCALE GENOMIC DNA]</scope>
    <source>
        <strain evidence="20 21">DSM 23344</strain>
    </source>
</reference>
<dbReference type="EMBL" id="SLWX01000005">
    <property type="protein sequence ID" value="TCO76187.1"/>
    <property type="molecule type" value="Genomic_DNA"/>
</dbReference>
<evidence type="ECO:0000256" key="18">
    <source>
        <dbReference type="PIRSR" id="PIRSR603561-2"/>
    </source>
</evidence>
<evidence type="ECO:0000256" key="14">
    <source>
        <dbReference type="ARBA" id="ARBA00041592"/>
    </source>
</evidence>
<dbReference type="PANTHER" id="PTHR47707">
    <property type="entry name" value="8-OXO-DGTP DIPHOSPHATASE"/>
    <property type="match status" value="1"/>
</dbReference>
<evidence type="ECO:0000256" key="5">
    <source>
        <dbReference type="ARBA" id="ARBA00022723"/>
    </source>
</evidence>
<evidence type="ECO:0000256" key="16">
    <source>
        <dbReference type="ARBA" id="ARBA00042798"/>
    </source>
</evidence>
<proteinExistence type="inferred from homology"/>
<dbReference type="PANTHER" id="PTHR47707:SF1">
    <property type="entry name" value="NUDIX HYDROLASE FAMILY PROTEIN"/>
    <property type="match status" value="1"/>
</dbReference>
<dbReference type="InterPro" id="IPR020476">
    <property type="entry name" value="Nudix_hydrolase"/>
</dbReference>
<sequence>MQRLRVAVGVVLDGDGRVLIARRADHRHQGGLWEFPGGKVEAGETARDALVRELREEVGIDALATDALLEVQFDYPDRCVTLEVFRVHHFSGEAEGREGQPVRWVAVSSLGEYEFPEANGVIVEVLIADSLGGTS</sequence>
<feature type="binding site" evidence="17">
    <location>
        <begin position="34"/>
        <end position="37"/>
    </location>
    <ligand>
        <name>8-oxo-dGTP</name>
        <dbReference type="ChEBI" id="CHEBI:77896"/>
    </ligand>
</feature>
<dbReference type="Proteomes" id="UP000294980">
    <property type="component" value="Unassembled WGS sequence"/>
</dbReference>
<dbReference type="InterPro" id="IPR000086">
    <property type="entry name" value="NUDIX_hydrolase_dom"/>
</dbReference>
<feature type="binding site" evidence="18">
    <location>
        <position position="57"/>
    </location>
    <ligand>
        <name>Mg(2+)</name>
        <dbReference type="ChEBI" id="CHEBI:18420"/>
    </ligand>
</feature>
<comment type="similarity">
    <text evidence="2">Belongs to the Nudix hydrolase family.</text>
</comment>
<organism evidence="20 21">
    <name type="scientific">Chromatocurvus halotolerans</name>
    <dbReference type="NCBI Taxonomy" id="1132028"/>
    <lineage>
        <taxon>Bacteria</taxon>
        <taxon>Pseudomonadati</taxon>
        <taxon>Pseudomonadota</taxon>
        <taxon>Gammaproteobacteria</taxon>
        <taxon>Cellvibrionales</taxon>
        <taxon>Halieaceae</taxon>
        <taxon>Chromatocurvus</taxon>
    </lineage>
</organism>
<evidence type="ECO:0000256" key="1">
    <source>
        <dbReference type="ARBA" id="ARBA00001946"/>
    </source>
</evidence>
<comment type="catalytic activity">
    <reaction evidence="10">
        <text>8-oxo-dGTP + H2O = 8-oxo-dGMP + diphosphate + H(+)</text>
        <dbReference type="Rhea" id="RHEA:31575"/>
        <dbReference type="ChEBI" id="CHEBI:15377"/>
        <dbReference type="ChEBI" id="CHEBI:15378"/>
        <dbReference type="ChEBI" id="CHEBI:33019"/>
        <dbReference type="ChEBI" id="CHEBI:63224"/>
        <dbReference type="ChEBI" id="CHEBI:77896"/>
        <dbReference type="EC" id="3.6.1.55"/>
    </reaction>
</comment>
<dbReference type="GO" id="GO:0006260">
    <property type="term" value="P:DNA replication"/>
    <property type="evidence" value="ECO:0007669"/>
    <property type="project" value="UniProtKB-KW"/>
</dbReference>
<dbReference type="GO" id="GO:0006281">
    <property type="term" value="P:DNA repair"/>
    <property type="evidence" value="ECO:0007669"/>
    <property type="project" value="UniProtKB-KW"/>
</dbReference>
<evidence type="ECO:0000256" key="7">
    <source>
        <dbReference type="ARBA" id="ARBA00022801"/>
    </source>
</evidence>
<evidence type="ECO:0000256" key="2">
    <source>
        <dbReference type="ARBA" id="ARBA00005582"/>
    </source>
</evidence>
<dbReference type="OrthoDB" id="9810648at2"/>
<comment type="caution">
    <text evidence="20">The sequence shown here is derived from an EMBL/GenBank/DDBJ whole genome shotgun (WGS) entry which is preliminary data.</text>
</comment>
<dbReference type="PROSITE" id="PS51462">
    <property type="entry name" value="NUDIX"/>
    <property type="match status" value="1"/>
</dbReference>
<dbReference type="FunFam" id="3.90.79.10:FF:000014">
    <property type="entry name" value="8-oxo-dGTP diphosphatase MutT"/>
    <property type="match status" value="1"/>
</dbReference>
<evidence type="ECO:0000256" key="11">
    <source>
        <dbReference type="ARBA" id="ARBA00036904"/>
    </source>
</evidence>
<feature type="binding site" evidence="17">
    <location>
        <position position="119"/>
    </location>
    <ligand>
        <name>8-oxo-dGTP</name>
        <dbReference type="ChEBI" id="CHEBI:77896"/>
    </ligand>
</feature>
<evidence type="ECO:0000256" key="10">
    <source>
        <dbReference type="ARBA" id="ARBA00035861"/>
    </source>
</evidence>
<dbReference type="GO" id="GO:0044716">
    <property type="term" value="F:8-oxo-GDP phosphatase activity"/>
    <property type="evidence" value="ECO:0007669"/>
    <property type="project" value="TreeGrafter"/>
</dbReference>
<feature type="domain" description="Nudix hydrolase" evidence="19">
    <location>
        <begin position="1"/>
        <end position="128"/>
    </location>
</feature>
<keyword evidence="21" id="KW-1185">Reference proteome</keyword>
<dbReference type="SUPFAM" id="SSF55811">
    <property type="entry name" value="Nudix"/>
    <property type="match status" value="1"/>
</dbReference>
<keyword evidence="8 18" id="KW-0460">Magnesium</keyword>
<evidence type="ECO:0000313" key="20">
    <source>
        <dbReference type="EMBL" id="TCO76187.1"/>
    </source>
</evidence>
<evidence type="ECO:0000256" key="15">
    <source>
        <dbReference type="ARBA" id="ARBA00041979"/>
    </source>
</evidence>
<evidence type="ECO:0000256" key="13">
    <source>
        <dbReference type="ARBA" id="ARBA00040794"/>
    </source>
</evidence>
<comment type="cofactor">
    <cofactor evidence="1 18">
        <name>Mg(2+)</name>
        <dbReference type="ChEBI" id="CHEBI:18420"/>
    </cofactor>
</comment>
<dbReference type="GO" id="GO:0035539">
    <property type="term" value="F:8-oxo-7,8-dihydrodeoxyguanosine triphosphate pyrophosphatase activity"/>
    <property type="evidence" value="ECO:0007669"/>
    <property type="project" value="UniProtKB-EC"/>
</dbReference>